<comment type="caution">
    <text evidence="2">The sequence shown here is derived from an EMBL/GenBank/DDBJ whole genome shotgun (WGS) entry which is preliminary data.</text>
</comment>
<dbReference type="InterPro" id="IPR027417">
    <property type="entry name" value="P-loop_NTPase"/>
</dbReference>
<dbReference type="EMBL" id="JSUQ01000002">
    <property type="protein sequence ID" value="KHQ54939.1"/>
    <property type="molecule type" value="Genomic_DNA"/>
</dbReference>
<keyword evidence="3" id="KW-1185">Reference proteome</keyword>
<dbReference type="GO" id="GO:0000155">
    <property type="term" value="F:phosphorelay sensor kinase activity"/>
    <property type="evidence" value="ECO:0007669"/>
    <property type="project" value="InterPro"/>
</dbReference>
<dbReference type="STRING" id="561184.SAMN05216376_12328"/>
<dbReference type="SUPFAM" id="SSF53795">
    <property type="entry name" value="PEP carboxykinase-like"/>
    <property type="match status" value="1"/>
</dbReference>
<proteinExistence type="predicted"/>
<dbReference type="InterPro" id="IPR011104">
    <property type="entry name" value="Hpr_kin/Pase_C"/>
</dbReference>
<dbReference type="Gene3D" id="3.40.50.300">
    <property type="entry name" value="P-loop containing nucleotide triphosphate hydrolases"/>
    <property type="match status" value="1"/>
</dbReference>
<sequence>MREVLHATSVAVAGRGLMIRGASGSGKSGLALELMARGAQLIADDRTIVTREGALLRLSVPSAIEGMIEARAIGLLHAPHVTGIPLVAVLDMDVAERHRLPPNRSTRLLGVDVPLLHNSASEYFPAGLVHYLKSGRRE</sequence>
<evidence type="ECO:0000313" key="3">
    <source>
        <dbReference type="Proteomes" id="UP000030960"/>
    </source>
</evidence>
<organism evidence="2 3">
    <name type="scientific">Mameliella alba</name>
    <dbReference type="NCBI Taxonomy" id="561184"/>
    <lineage>
        <taxon>Bacteria</taxon>
        <taxon>Pseudomonadati</taxon>
        <taxon>Pseudomonadota</taxon>
        <taxon>Alphaproteobacteria</taxon>
        <taxon>Rhodobacterales</taxon>
        <taxon>Roseobacteraceae</taxon>
        <taxon>Mameliella</taxon>
    </lineage>
</organism>
<keyword evidence="2" id="KW-0808">Transferase</keyword>
<evidence type="ECO:0000313" key="2">
    <source>
        <dbReference type="EMBL" id="KHQ54939.1"/>
    </source>
</evidence>
<dbReference type="AlphaFoldDB" id="A0A0B3SX08"/>
<dbReference type="OrthoDB" id="8326226at2"/>
<gene>
    <name evidence="2" type="ORF">OA50_00776</name>
</gene>
<evidence type="ECO:0000259" key="1">
    <source>
        <dbReference type="Pfam" id="PF07475"/>
    </source>
</evidence>
<protein>
    <submittedName>
        <fullName evidence="2">HPr kinase</fullName>
    </submittedName>
</protein>
<dbReference type="GO" id="GO:0006109">
    <property type="term" value="P:regulation of carbohydrate metabolic process"/>
    <property type="evidence" value="ECO:0007669"/>
    <property type="project" value="InterPro"/>
</dbReference>
<dbReference type="Proteomes" id="UP000030960">
    <property type="component" value="Unassembled WGS sequence"/>
</dbReference>
<accession>A0A0B3SX08</accession>
<dbReference type="RefSeq" id="WP_043137504.1">
    <property type="nucleotide sequence ID" value="NZ_JSUQ01000002.1"/>
</dbReference>
<feature type="domain" description="HPr kinase/phosphorylase C-terminal" evidence="1">
    <location>
        <begin position="3"/>
        <end position="85"/>
    </location>
</feature>
<name>A0A0B3SX08_9RHOB</name>
<reference evidence="2 3" key="1">
    <citation type="submission" date="2014-10" db="EMBL/GenBank/DDBJ databases">
        <title>Genome sequence of Ponticoccus sp. strain UMTAT08 isolated from clonal culture of toxic dinoflagellate Alexandrium tamiyavanichii.</title>
        <authorList>
            <person name="Gan H.Y."/>
            <person name="Muhd D.-D."/>
            <person name="Mohd Noor M.E."/>
            <person name="Yeong Y.S."/>
            <person name="Usup G."/>
        </authorList>
    </citation>
    <scope>NUCLEOTIDE SEQUENCE [LARGE SCALE GENOMIC DNA]</scope>
    <source>
        <strain evidence="2 3">UMTAT08</strain>
    </source>
</reference>
<dbReference type="CDD" id="cd01918">
    <property type="entry name" value="HprK_C"/>
    <property type="match status" value="1"/>
</dbReference>
<dbReference type="GO" id="GO:0005524">
    <property type="term" value="F:ATP binding"/>
    <property type="evidence" value="ECO:0007669"/>
    <property type="project" value="InterPro"/>
</dbReference>
<dbReference type="Pfam" id="PF07475">
    <property type="entry name" value="Hpr_kinase_C"/>
    <property type="match status" value="1"/>
</dbReference>
<keyword evidence="2" id="KW-0418">Kinase</keyword>